<name>A0A918KR65_9GAMM</name>
<dbReference type="RefSeq" id="WP_189612792.1">
    <property type="nucleotide sequence ID" value="NZ_BMXR01000014.1"/>
</dbReference>
<evidence type="ECO:0000313" key="1">
    <source>
        <dbReference type="EMBL" id="GGX71451.1"/>
    </source>
</evidence>
<dbReference type="AlphaFoldDB" id="A0A918KR65"/>
<gene>
    <name evidence="1" type="ORF">GCM10007392_43720</name>
</gene>
<protein>
    <submittedName>
        <fullName evidence="1">Uncharacterized protein</fullName>
    </submittedName>
</protein>
<dbReference type="Proteomes" id="UP000626148">
    <property type="component" value="Unassembled WGS sequence"/>
</dbReference>
<dbReference type="EMBL" id="BMXR01000014">
    <property type="protein sequence ID" value="GGX71451.1"/>
    <property type="molecule type" value="Genomic_DNA"/>
</dbReference>
<accession>A0A918KR65</accession>
<evidence type="ECO:0000313" key="2">
    <source>
        <dbReference type="Proteomes" id="UP000626148"/>
    </source>
</evidence>
<sequence>METHNLGSTRQYNQPTWTGAGFVEAPAQELWERLPELLRDIALNEIRSGNKPIGILENQERGIVLLSLAKGPLIPRDTDERVIVHTHHEYGNYCYDGTAATYEDAQSGNFLSFEDPEYEDETF</sequence>
<reference evidence="1" key="2">
    <citation type="submission" date="2020-09" db="EMBL/GenBank/DDBJ databases">
        <authorList>
            <person name="Sun Q."/>
            <person name="Kim S."/>
        </authorList>
    </citation>
    <scope>NUCLEOTIDE SEQUENCE</scope>
    <source>
        <strain evidence="1">KCTC 22169</strain>
    </source>
</reference>
<comment type="caution">
    <text evidence="1">The sequence shown here is derived from an EMBL/GenBank/DDBJ whole genome shotgun (WGS) entry which is preliminary data.</text>
</comment>
<proteinExistence type="predicted"/>
<reference evidence="1" key="1">
    <citation type="journal article" date="2014" name="Int. J. Syst. Evol. Microbiol.">
        <title>Complete genome sequence of Corynebacterium casei LMG S-19264T (=DSM 44701T), isolated from a smear-ripened cheese.</title>
        <authorList>
            <consortium name="US DOE Joint Genome Institute (JGI-PGF)"/>
            <person name="Walter F."/>
            <person name="Albersmeier A."/>
            <person name="Kalinowski J."/>
            <person name="Ruckert C."/>
        </authorList>
    </citation>
    <scope>NUCLEOTIDE SEQUENCE</scope>
    <source>
        <strain evidence="1">KCTC 22169</strain>
    </source>
</reference>
<organism evidence="1 2">
    <name type="scientific">Saccharospirillum salsuginis</name>
    <dbReference type="NCBI Taxonomy" id="418750"/>
    <lineage>
        <taxon>Bacteria</taxon>
        <taxon>Pseudomonadati</taxon>
        <taxon>Pseudomonadota</taxon>
        <taxon>Gammaproteobacteria</taxon>
        <taxon>Oceanospirillales</taxon>
        <taxon>Saccharospirillaceae</taxon>
        <taxon>Saccharospirillum</taxon>
    </lineage>
</organism>
<keyword evidence="2" id="KW-1185">Reference proteome</keyword>